<sequence>MINLNLIISFITCLTLNTNTNVEKYSEALNLIIKSTEYQSYKIDYNISDENYVVSEEILPFADFAIVHNMEKYIKQINYNEEFVTRTDKELLRLNKRRRGNVKIFFTEESDNLFFAQVFYTTKKRSLKYSEAPSFGARYLYTFKHEKGTITLLKVNQMHYN</sequence>
<dbReference type="EMBL" id="BMJE01000007">
    <property type="protein sequence ID" value="GGB83571.1"/>
    <property type="molecule type" value="Genomic_DNA"/>
</dbReference>
<evidence type="ECO:0000313" key="2">
    <source>
        <dbReference type="Proteomes" id="UP000615760"/>
    </source>
</evidence>
<dbReference type="RefSeq" id="WP_188621602.1">
    <property type="nucleotide sequence ID" value="NZ_BMJE01000007.1"/>
</dbReference>
<dbReference type="Proteomes" id="UP000615760">
    <property type="component" value="Unassembled WGS sequence"/>
</dbReference>
<reference evidence="2" key="1">
    <citation type="journal article" date="2019" name="Int. J. Syst. Evol. Microbiol.">
        <title>The Global Catalogue of Microorganisms (GCM) 10K type strain sequencing project: providing services to taxonomists for standard genome sequencing and annotation.</title>
        <authorList>
            <consortium name="The Broad Institute Genomics Platform"/>
            <consortium name="The Broad Institute Genome Sequencing Center for Infectious Disease"/>
            <person name="Wu L."/>
            <person name="Ma J."/>
        </authorList>
    </citation>
    <scope>NUCLEOTIDE SEQUENCE [LARGE SCALE GENOMIC DNA]</scope>
    <source>
        <strain evidence="2">CGMCC 1.15461</strain>
    </source>
</reference>
<accession>A0ABQ1K3P2</accession>
<evidence type="ECO:0000313" key="1">
    <source>
        <dbReference type="EMBL" id="GGB83571.1"/>
    </source>
</evidence>
<keyword evidence="2" id="KW-1185">Reference proteome</keyword>
<proteinExistence type="predicted"/>
<protein>
    <submittedName>
        <fullName evidence="1">Uncharacterized protein</fullName>
    </submittedName>
</protein>
<gene>
    <name evidence="1" type="ORF">GCM10007424_24480</name>
</gene>
<organism evidence="1 2">
    <name type="scientific">Flavobacterium suaedae</name>
    <dbReference type="NCBI Taxonomy" id="1767027"/>
    <lineage>
        <taxon>Bacteria</taxon>
        <taxon>Pseudomonadati</taxon>
        <taxon>Bacteroidota</taxon>
        <taxon>Flavobacteriia</taxon>
        <taxon>Flavobacteriales</taxon>
        <taxon>Flavobacteriaceae</taxon>
        <taxon>Flavobacterium</taxon>
    </lineage>
</organism>
<name>A0ABQ1K3P2_9FLAO</name>
<comment type="caution">
    <text evidence="1">The sequence shown here is derived from an EMBL/GenBank/DDBJ whole genome shotgun (WGS) entry which is preliminary data.</text>
</comment>